<proteinExistence type="predicted"/>
<organism evidence="1 2">
    <name type="scientific">Actinophytocola xanthii</name>
    <dbReference type="NCBI Taxonomy" id="1912961"/>
    <lineage>
        <taxon>Bacteria</taxon>
        <taxon>Bacillati</taxon>
        <taxon>Actinomycetota</taxon>
        <taxon>Actinomycetes</taxon>
        <taxon>Pseudonocardiales</taxon>
        <taxon>Pseudonocardiaceae</taxon>
    </lineage>
</organism>
<evidence type="ECO:0008006" key="3">
    <source>
        <dbReference type="Google" id="ProtNLM"/>
    </source>
</evidence>
<dbReference type="STRING" id="1912961.BU204_28560"/>
<reference evidence="1 2" key="1">
    <citation type="submission" date="2016-12" db="EMBL/GenBank/DDBJ databases">
        <title>The draft genome sequence of Actinophytocola sp. 11-183.</title>
        <authorList>
            <person name="Wang W."/>
            <person name="Yuan L."/>
        </authorList>
    </citation>
    <scope>NUCLEOTIDE SEQUENCE [LARGE SCALE GENOMIC DNA]</scope>
    <source>
        <strain evidence="1 2">11-183</strain>
    </source>
</reference>
<dbReference type="RefSeq" id="WP_075128867.1">
    <property type="nucleotide sequence ID" value="NZ_MSIE01000059.1"/>
</dbReference>
<evidence type="ECO:0000313" key="1">
    <source>
        <dbReference type="EMBL" id="OLF12592.1"/>
    </source>
</evidence>
<dbReference type="Gene3D" id="2.60.40.10">
    <property type="entry name" value="Immunoglobulins"/>
    <property type="match status" value="1"/>
</dbReference>
<keyword evidence="2" id="KW-1185">Reference proteome</keyword>
<dbReference type="AlphaFoldDB" id="A0A1Q8CE31"/>
<dbReference type="InterPro" id="IPR014756">
    <property type="entry name" value="Ig_E-set"/>
</dbReference>
<gene>
    <name evidence="1" type="ORF">BU204_28560</name>
</gene>
<dbReference type="SUPFAM" id="SSF81296">
    <property type="entry name" value="E set domains"/>
    <property type="match status" value="1"/>
</dbReference>
<sequence>MLRIDRDRTGGVRLTFVLRSDTPHGRVSVVGDFNEWRPGVHELRPRSNGTRSVAVTVPDGTDVRFRYLGEGGNWCNETEHPDVRQIGEDSVIRVAAPRRPKNG</sequence>
<dbReference type="GO" id="GO:0005975">
    <property type="term" value="P:carbohydrate metabolic process"/>
    <property type="evidence" value="ECO:0007669"/>
    <property type="project" value="UniProtKB-ARBA"/>
</dbReference>
<dbReference type="InterPro" id="IPR013783">
    <property type="entry name" value="Ig-like_fold"/>
</dbReference>
<comment type="caution">
    <text evidence="1">The sequence shown here is derived from an EMBL/GenBank/DDBJ whole genome shotgun (WGS) entry which is preliminary data.</text>
</comment>
<name>A0A1Q8CE31_9PSEU</name>
<dbReference type="Proteomes" id="UP000185596">
    <property type="component" value="Unassembled WGS sequence"/>
</dbReference>
<evidence type="ECO:0000313" key="2">
    <source>
        <dbReference type="Proteomes" id="UP000185596"/>
    </source>
</evidence>
<accession>A0A1Q8CE31</accession>
<dbReference type="EMBL" id="MSIE01000059">
    <property type="protein sequence ID" value="OLF12592.1"/>
    <property type="molecule type" value="Genomic_DNA"/>
</dbReference>
<protein>
    <recommendedName>
        <fullName evidence="3">Isoamylase</fullName>
    </recommendedName>
</protein>